<dbReference type="VEuPathDB" id="FungiDB:BD410DRAFT_85820"/>
<reference evidence="3 4" key="1">
    <citation type="submission" date="2018-06" db="EMBL/GenBank/DDBJ databases">
        <title>A transcriptomic atlas of mushroom development highlights an independent origin of complex multicellularity.</title>
        <authorList>
            <consortium name="DOE Joint Genome Institute"/>
            <person name="Krizsan K."/>
            <person name="Almasi E."/>
            <person name="Merenyi Z."/>
            <person name="Sahu N."/>
            <person name="Viragh M."/>
            <person name="Koszo T."/>
            <person name="Mondo S."/>
            <person name="Kiss B."/>
            <person name="Balint B."/>
            <person name="Kues U."/>
            <person name="Barry K."/>
            <person name="Hegedus J.C."/>
            <person name="Henrissat B."/>
            <person name="Johnson J."/>
            <person name="Lipzen A."/>
            <person name="Ohm R."/>
            <person name="Nagy I."/>
            <person name="Pangilinan J."/>
            <person name="Yan J."/>
            <person name="Xiong Y."/>
            <person name="Grigoriev I.V."/>
            <person name="Hibbett D.S."/>
            <person name="Nagy L.G."/>
        </authorList>
    </citation>
    <scope>NUCLEOTIDE SEQUENCE [LARGE SCALE GENOMIC DNA]</scope>
    <source>
        <strain evidence="3 4">SZMC22713</strain>
    </source>
</reference>
<dbReference type="STRING" id="50990.A0A4Y7PKY3"/>
<dbReference type="EMBL" id="ML170262">
    <property type="protein sequence ID" value="TDL15778.1"/>
    <property type="molecule type" value="Genomic_DNA"/>
</dbReference>
<protein>
    <recommendedName>
        <fullName evidence="2">DUF5648 domain-containing protein</fullName>
    </recommendedName>
</protein>
<feature type="signal peptide" evidence="1">
    <location>
        <begin position="1"/>
        <end position="19"/>
    </location>
</feature>
<feature type="chain" id="PRO_5021277819" description="DUF5648 domain-containing protein" evidence="1">
    <location>
        <begin position="20"/>
        <end position="189"/>
    </location>
</feature>
<proteinExistence type="predicted"/>
<dbReference type="Pfam" id="PF18885">
    <property type="entry name" value="DUF5648"/>
    <property type="match status" value="1"/>
</dbReference>
<sequence length="189" mass="20159">MKFSIPILAGLLWLGQSSASAIEARDLEARQAAPATCTNPNLAFPFLRGLNSAVSDHFYTTSFGELVNAIDHAGYVSEGTAAFVFLPQIPSNLTVPLFRLFNPTSVDHFYTTSAAERNNAIANGGYRSEGTAASVFATQVCGSIPLFRLFNPTSGDHFYTTSAPERDNAIANAGYRSEGTAAFVLPIPT</sequence>
<dbReference type="InterPro" id="IPR043708">
    <property type="entry name" value="DUF5648"/>
</dbReference>
<evidence type="ECO:0000256" key="1">
    <source>
        <dbReference type="SAM" id="SignalP"/>
    </source>
</evidence>
<dbReference type="Proteomes" id="UP000294933">
    <property type="component" value="Unassembled WGS sequence"/>
</dbReference>
<accession>A0A4Y7PKY3</accession>
<gene>
    <name evidence="3" type="ORF">BD410DRAFT_85820</name>
</gene>
<evidence type="ECO:0000259" key="2">
    <source>
        <dbReference type="Pfam" id="PF18885"/>
    </source>
</evidence>
<feature type="domain" description="DUF5648" evidence="2">
    <location>
        <begin position="45"/>
        <end position="184"/>
    </location>
</feature>
<keyword evidence="4" id="KW-1185">Reference proteome</keyword>
<evidence type="ECO:0000313" key="4">
    <source>
        <dbReference type="Proteomes" id="UP000294933"/>
    </source>
</evidence>
<organism evidence="3 4">
    <name type="scientific">Rickenella mellea</name>
    <dbReference type="NCBI Taxonomy" id="50990"/>
    <lineage>
        <taxon>Eukaryota</taxon>
        <taxon>Fungi</taxon>
        <taxon>Dikarya</taxon>
        <taxon>Basidiomycota</taxon>
        <taxon>Agaricomycotina</taxon>
        <taxon>Agaricomycetes</taxon>
        <taxon>Hymenochaetales</taxon>
        <taxon>Rickenellaceae</taxon>
        <taxon>Rickenella</taxon>
    </lineage>
</organism>
<keyword evidence="1" id="KW-0732">Signal</keyword>
<name>A0A4Y7PKY3_9AGAM</name>
<dbReference type="OrthoDB" id="9971254at2759"/>
<evidence type="ECO:0000313" key="3">
    <source>
        <dbReference type="EMBL" id="TDL15778.1"/>
    </source>
</evidence>
<dbReference type="AlphaFoldDB" id="A0A4Y7PKY3"/>